<proteinExistence type="predicted"/>
<evidence type="ECO:0000313" key="3">
    <source>
        <dbReference type="Proteomes" id="UP000682733"/>
    </source>
</evidence>
<dbReference type="AlphaFoldDB" id="A0A8S2RUW9"/>
<reference evidence="2" key="1">
    <citation type="submission" date="2021-02" db="EMBL/GenBank/DDBJ databases">
        <authorList>
            <person name="Nowell W R."/>
        </authorList>
    </citation>
    <scope>NUCLEOTIDE SEQUENCE</scope>
</reference>
<evidence type="ECO:0000313" key="2">
    <source>
        <dbReference type="EMBL" id="CAF4185325.1"/>
    </source>
</evidence>
<dbReference type="EMBL" id="CAJNOK010024429">
    <property type="protein sequence ID" value="CAF1376668.1"/>
    <property type="molecule type" value="Genomic_DNA"/>
</dbReference>
<protein>
    <submittedName>
        <fullName evidence="2">Uncharacterized protein</fullName>
    </submittedName>
</protein>
<accession>A0A8S2RUW9</accession>
<sequence>MSKVRYSQQLSIMDAQLSFDEADGDNYDDNQSDFDLVFNGLLSEILLIPFEQLISDSKCTCLSPGVFLTLSVTVHGIPWFATLTKKILNSTKRTKWLFKFANPGNGTCYNILRCKSRLLRPLRYQWHGSNSWYEYFGNDWSFFNDRIKGKGKRLFINPSENRIDLKFESNDRNDVFIISLEPGSPKREDQTPDYWFNF</sequence>
<name>A0A8S2RUW9_9BILA</name>
<organism evidence="2 3">
    <name type="scientific">Didymodactylos carnosus</name>
    <dbReference type="NCBI Taxonomy" id="1234261"/>
    <lineage>
        <taxon>Eukaryota</taxon>
        <taxon>Metazoa</taxon>
        <taxon>Spiralia</taxon>
        <taxon>Gnathifera</taxon>
        <taxon>Rotifera</taxon>
        <taxon>Eurotatoria</taxon>
        <taxon>Bdelloidea</taxon>
        <taxon>Philodinida</taxon>
        <taxon>Philodinidae</taxon>
        <taxon>Didymodactylos</taxon>
    </lineage>
</organism>
<comment type="caution">
    <text evidence="2">The sequence shown here is derived from an EMBL/GenBank/DDBJ whole genome shotgun (WGS) entry which is preliminary data.</text>
</comment>
<dbReference type="Proteomes" id="UP000682733">
    <property type="component" value="Unassembled WGS sequence"/>
</dbReference>
<gene>
    <name evidence="1" type="ORF">OVA965_LOCUS31917</name>
    <name evidence="2" type="ORF">TMI583_LOCUS32761</name>
</gene>
<dbReference type="Proteomes" id="UP000677228">
    <property type="component" value="Unassembled WGS sequence"/>
</dbReference>
<evidence type="ECO:0000313" key="1">
    <source>
        <dbReference type="EMBL" id="CAF1376668.1"/>
    </source>
</evidence>
<dbReference type="EMBL" id="CAJOBA010046104">
    <property type="protein sequence ID" value="CAF4185325.1"/>
    <property type="molecule type" value="Genomic_DNA"/>
</dbReference>